<dbReference type="SUPFAM" id="SSF52047">
    <property type="entry name" value="RNI-like"/>
    <property type="match status" value="1"/>
</dbReference>
<protein>
    <submittedName>
        <fullName evidence="2">Uncharacterized protein</fullName>
    </submittedName>
</protein>
<dbReference type="EMBL" id="KV454004">
    <property type="protein sequence ID" value="ODQ45646.1"/>
    <property type="molecule type" value="Genomic_DNA"/>
</dbReference>
<dbReference type="Proteomes" id="UP000094455">
    <property type="component" value="Unassembled WGS sequence"/>
</dbReference>
<feature type="region of interest" description="Disordered" evidence="1">
    <location>
        <begin position="562"/>
        <end position="584"/>
    </location>
</feature>
<sequence>MMGIQAQLDFIIHSHFCVNVFIISRFMNERTNLQITNVLGKILLKSPEFEKLLDLLLEKKIIIQNLSFSREVFEVFTINRDLSKLVYYAQNLCYVYYDQLVEFQSWEDLFLKKIKFLSVSASDDITLLNLKNLTKLQHIALNIYDYPINLKCISKFLSFAVKLKDLRKLDIKIVIDKNLELPACLFEALKLVSYTGLDITIKILDNNLTYKNMKFEWLNRKIESVCQFITDLSMNINSETYVDFDPLNYYYQLRRLKISAYYSASKSGNFRLKNKKLKYLELYYFDRQLRYSLKHLSRLTDLTLNSCDISVNLINNLPRTLKRLVLCNCFYKAENKFSLPNNLSYFKYEMMSLSQDFPDFENISSLTALEELSLVMFTKIPQNFLSRLPINLKVLSISCVNSESQVDWSSMNFSILKGLSSFKISGQTLEYDLRLLPPLIRQLDFRLQVSVFKNTLPPSIEWLDITFLDMRLPICLTLNTITADLKLMEHLTIRGNRLSYDLSRLEFNHLKKVTLHIGYGLMKSKAVVKIGILPPSLVRFEIISKAKETVLLSPKAQIRDSNSYVKGRHKRSQSVDSSSSGSSGTIDFSRFSNRLIELGILEGVTEVKENEVSKINLDKGMSKLKIDNVGNKVKNENQKTKSKIKNLLRRG</sequence>
<dbReference type="AlphaFoldDB" id="A0A1E3NHS4"/>
<evidence type="ECO:0000313" key="2">
    <source>
        <dbReference type="EMBL" id="ODQ45646.1"/>
    </source>
</evidence>
<feature type="compositionally biased region" description="Low complexity" evidence="1">
    <location>
        <begin position="574"/>
        <end position="583"/>
    </location>
</feature>
<organism evidence="2 3">
    <name type="scientific">Pichia membranifaciens NRRL Y-2026</name>
    <dbReference type="NCBI Taxonomy" id="763406"/>
    <lineage>
        <taxon>Eukaryota</taxon>
        <taxon>Fungi</taxon>
        <taxon>Dikarya</taxon>
        <taxon>Ascomycota</taxon>
        <taxon>Saccharomycotina</taxon>
        <taxon>Pichiomycetes</taxon>
        <taxon>Pichiales</taxon>
        <taxon>Pichiaceae</taxon>
        <taxon>Pichia</taxon>
    </lineage>
</organism>
<accession>A0A1E3NHS4</accession>
<dbReference type="GeneID" id="30177003"/>
<gene>
    <name evidence="2" type="ORF">PICMEDRAFT_142963</name>
</gene>
<name>A0A1E3NHS4_9ASCO</name>
<evidence type="ECO:0000256" key="1">
    <source>
        <dbReference type="SAM" id="MobiDB-lite"/>
    </source>
</evidence>
<dbReference type="RefSeq" id="XP_019016759.1">
    <property type="nucleotide sequence ID" value="XM_019160316.1"/>
</dbReference>
<reference evidence="2 3" key="1">
    <citation type="journal article" date="2016" name="Proc. Natl. Acad. Sci. U.S.A.">
        <title>Comparative genomics of biotechnologically important yeasts.</title>
        <authorList>
            <person name="Riley R."/>
            <person name="Haridas S."/>
            <person name="Wolfe K.H."/>
            <person name="Lopes M.R."/>
            <person name="Hittinger C.T."/>
            <person name="Goeker M."/>
            <person name="Salamov A.A."/>
            <person name="Wisecaver J.H."/>
            <person name="Long T.M."/>
            <person name="Calvey C.H."/>
            <person name="Aerts A.L."/>
            <person name="Barry K.W."/>
            <person name="Choi C."/>
            <person name="Clum A."/>
            <person name="Coughlan A.Y."/>
            <person name="Deshpande S."/>
            <person name="Douglass A.P."/>
            <person name="Hanson S.J."/>
            <person name="Klenk H.-P."/>
            <person name="LaButti K.M."/>
            <person name="Lapidus A."/>
            <person name="Lindquist E.A."/>
            <person name="Lipzen A.M."/>
            <person name="Meier-Kolthoff J.P."/>
            <person name="Ohm R.A."/>
            <person name="Otillar R.P."/>
            <person name="Pangilinan J.L."/>
            <person name="Peng Y."/>
            <person name="Rokas A."/>
            <person name="Rosa C.A."/>
            <person name="Scheuner C."/>
            <person name="Sibirny A.A."/>
            <person name="Slot J.C."/>
            <person name="Stielow J.B."/>
            <person name="Sun H."/>
            <person name="Kurtzman C.P."/>
            <person name="Blackwell M."/>
            <person name="Grigoriev I.V."/>
            <person name="Jeffries T.W."/>
        </authorList>
    </citation>
    <scope>NUCLEOTIDE SEQUENCE [LARGE SCALE GENOMIC DNA]</scope>
    <source>
        <strain evidence="2 3">NRRL Y-2026</strain>
    </source>
</reference>
<evidence type="ECO:0000313" key="3">
    <source>
        <dbReference type="Proteomes" id="UP000094455"/>
    </source>
</evidence>
<keyword evidence="3" id="KW-1185">Reference proteome</keyword>
<proteinExistence type="predicted"/>
<dbReference type="OrthoDB" id="3993244at2759"/>